<comment type="caution">
    <text evidence="1">The sequence shown here is derived from an EMBL/GenBank/DDBJ whole genome shotgun (WGS) entry which is preliminary data.</text>
</comment>
<dbReference type="InterPro" id="IPR019516">
    <property type="entry name" value="Glomulin/ALF4"/>
</dbReference>
<organism evidence="1 2">
    <name type="scientific">Tachysurus vachellii</name>
    <name type="common">Darkbarbel catfish</name>
    <name type="synonym">Pelteobagrus vachellii</name>
    <dbReference type="NCBI Taxonomy" id="175792"/>
    <lineage>
        <taxon>Eukaryota</taxon>
        <taxon>Metazoa</taxon>
        <taxon>Chordata</taxon>
        <taxon>Craniata</taxon>
        <taxon>Vertebrata</taxon>
        <taxon>Euteleostomi</taxon>
        <taxon>Actinopterygii</taxon>
        <taxon>Neopterygii</taxon>
        <taxon>Teleostei</taxon>
        <taxon>Ostariophysi</taxon>
        <taxon>Siluriformes</taxon>
        <taxon>Bagridae</taxon>
        <taxon>Tachysurus</taxon>
    </lineage>
</organism>
<dbReference type="EMBL" id="JAVHJS010000005">
    <property type="protein sequence ID" value="KAK2858113.1"/>
    <property type="molecule type" value="Genomic_DNA"/>
</dbReference>
<evidence type="ECO:0000313" key="2">
    <source>
        <dbReference type="Proteomes" id="UP001187315"/>
    </source>
</evidence>
<dbReference type="SUPFAM" id="SSF48371">
    <property type="entry name" value="ARM repeat"/>
    <property type="match status" value="1"/>
</dbReference>
<dbReference type="InterPro" id="IPR013877">
    <property type="entry name" value="YAP-bd/ALF4/Glomulin"/>
</dbReference>
<dbReference type="PANTHER" id="PTHR15430">
    <property type="entry name" value="GLOMULIN"/>
    <property type="match status" value="1"/>
</dbReference>
<keyword evidence="2" id="KW-1185">Reference proteome</keyword>
<dbReference type="AlphaFoldDB" id="A0AA88NIN6"/>
<proteinExistence type="predicted"/>
<gene>
    <name evidence="1" type="ORF">Q7C36_006032</name>
</gene>
<dbReference type="InterPro" id="IPR016024">
    <property type="entry name" value="ARM-type_fold"/>
</dbReference>
<evidence type="ECO:0008006" key="3">
    <source>
        <dbReference type="Google" id="ProtNLM"/>
    </source>
</evidence>
<dbReference type="PANTHER" id="PTHR15430:SF1">
    <property type="entry name" value="GLOMULIN"/>
    <property type="match status" value="1"/>
</dbReference>
<accession>A0AA88NIN6</accession>
<dbReference type="Pfam" id="PF08568">
    <property type="entry name" value="Kinetochor_Ybp2"/>
    <property type="match status" value="1"/>
</dbReference>
<protein>
    <recommendedName>
        <fullName evidence="3">Glomulin</fullName>
    </recommendedName>
</protein>
<dbReference type="GO" id="GO:0055105">
    <property type="term" value="F:ubiquitin-protein transferase inhibitor activity"/>
    <property type="evidence" value="ECO:0007669"/>
    <property type="project" value="TreeGrafter"/>
</dbReference>
<name>A0AA88NIN6_TACVA</name>
<dbReference type="GO" id="GO:0005737">
    <property type="term" value="C:cytoplasm"/>
    <property type="evidence" value="ECO:0007669"/>
    <property type="project" value="TreeGrafter"/>
</dbReference>
<sequence>MTANQMEDVIQRWRNTQGKDVKAEDHELFVNVGQMCIAQGDSAQLLDFISEEKNQDIVKSMGSGLIGPLIKDMVKKERDSVHCQAVITHIIQICNADELLDVLLKQVEETDPVVIADTITLLMQQIQPVLMRLGDSKPALLSLALDALHKQISKLPVPYTHKQEVEDVHGLCRCCTALLTFVQPFVQEVKSQEAKSPMASTYHSRMRTVLHKFCMESLREPLLGAQLDRETHKSHNSPLWNFATEIMSTLSAIQEPLPNLLLYYPLRGKEDKRVVQDDSQLPESRACLAYLLFVQLIAIELFPAVFSPVFILQCNMEYINILLRRKDEPWILKGLDLYVKSLDRVLDHSLPVGLLEQKMFHTVTQNLIHIMTDCPIQHLRVKALVVFQLFIEKLSWEAKHKFFRCIMKTSQHAGVESVILTNIKNQVENSSKSDGQMGSWFKGTLLLALLRNTLSLPQGPETDLLHGMDRVMVSLNLLRYLLIRERSKSTGIWTELCDIAESYIKILRVCLTMSKSYYGSELKRLHEDKKVIVRELKEASGNKSIQRMIVKNKALAGMPCEAQEKVLQCALVTYDLMESLVIRIEEILDERV</sequence>
<evidence type="ECO:0000313" key="1">
    <source>
        <dbReference type="EMBL" id="KAK2858113.1"/>
    </source>
</evidence>
<reference evidence="1" key="1">
    <citation type="submission" date="2023-08" db="EMBL/GenBank/DDBJ databases">
        <title>Pelteobagrus vachellii genome.</title>
        <authorList>
            <person name="Liu H."/>
        </authorList>
    </citation>
    <scope>NUCLEOTIDE SEQUENCE</scope>
    <source>
        <strain evidence="1">PRFRI_2022a</strain>
        <tissue evidence="1">Muscle</tissue>
    </source>
</reference>
<dbReference type="Proteomes" id="UP001187315">
    <property type="component" value="Unassembled WGS sequence"/>
</dbReference>